<name>A0A0H5BKM3_9EUKA</name>
<dbReference type="PANTHER" id="PTHR10769">
    <property type="entry name" value="40S RIBOSOMAL PROTEIN S28"/>
    <property type="match status" value="1"/>
</dbReference>
<keyword evidence="2 4" id="KW-0689">Ribosomal protein</keyword>
<keyword evidence="4" id="KW-0542">Nucleomorph</keyword>
<comment type="similarity">
    <text evidence="1">Belongs to the eukaryotic ribosomal protein eS28 family.</text>
</comment>
<evidence type="ECO:0000313" key="4">
    <source>
        <dbReference type="EMBL" id="BAS01830.1"/>
    </source>
</evidence>
<dbReference type="AlphaFoldDB" id="A0A0H5BKM3"/>
<dbReference type="InterPro" id="IPR000289">
    <property type="entry name" value="Ribosomal_eS28"/>
</dbReference>
<sequence>MNIFIGQNRKILILKLKQLDGIIVASNINEYVIVTKIIERFGNKGQITKVRVRSLKNRKIILTRSVKGIIRLGDIMILKDCYRESE</sequence>
<dbReference type="GO" id="GO:0003735">
    <property type="term" value="F:structural constituent of ribosome"/>
    <property type="evidence" value="ECO:0007669"/>
    <property type="project" value="InterPro"/>
</dbReference>
<dbReference type="InterPro" id="IPR012340">
    <property type="entry name" value="NA-bd_OB-fold"/>
</dbReference>
<accession>A0A0H5BKM3</accession>
<geneLocation type="nucleomorph" evidence="4"/>
<dbReference type="Gene3D" id="2.40.50.140">
    <property type="entry name" value="Nucleic acid-binding proteins"/>
    <property type="match status" value="1"/>
</dbReference>
<dbReference type="GO" id="GO:0000028">
    <property type="term" value="P:ribosomal small subunit assembly"/>
    <property type="evidence" value="ECO:0007669"/>
    <property type="project" value="TreeGrafter"/>
</dbReference>
<proteinExistence type="inferred from homology"/>
<dbReference type="Pfam" id="PF01200">
    <property type="entry name" value="Ribosomal_S28e"/>
    <property type="match status" value="1"/>
</dbReference>
<protein>
    <submittedName>
        <fullName evidence="4">Ribosomal protein S28</fullName>
    </submittedName>
</protein>
<dbReference type="PANTHER" id="PTHR10769:SF3">
    <property type="entry name" value="SMALL RIBOSOMAL SUBUNIT PROTEIN ES28"/>
    <property type="match status" value="1"/>
</dbReference>
<gene>
    <name evidence="4" type="primary">rps28</name>
</gene>
<dbReference type="GO" id="GO:0022627">
    <property type="term" value="C:cytosolic small ribosomal subunit"/>
    <property type="evidence" value="ECO:0007669"/>
    <property type="project" value="TreeGrafter"/>
</dbReference>
<dbReference type="GO" id="GO:0006412">
    <property type="term" value="P:translation"/>
    <property type="evidence" value="ECO:0007669"/>
    <property type="project" value="InterPro"/>
</dbReference>
<dbReference type="GO" id="GO:0030490">
    <property type="term" value="P:maturation of SSU-rRNA"/>
    <property type="evidence" value="ECO:0007669"/>
    <property type="project" value="TreeGrafter"/>
</dbReference>
<reference evidence="4" key="1">
    <citation type="journal article" date="2015" name="Genome Biol. Evol.">
        <title>Nucleomorph Genome Sequences of Two Chlorarachniophytes, Amorphochlora amoebiformis and Lotharella vacuolata.</title>
        <authorList>
            <person name="Suzuki S."/>
            <person name="Shirato S."/>
            <person name="Hirakawa Y."/>
            <person name="Ishida K."/>
        </authorList>
    </citation>
    <scope>NUCLEOTIDE SEQUENCE</scope>
    <source>
        <strain evidence="4">CCMP2058</strain>
    </source>
</reference>
<evidence type="ECO:0000256" key="1">
    <source>
        <dbReference type="ARBA" id="ARBA00005943"/>
    </source>
</evidence>
<dbReference type="EMBL" id="AB996602">
    <property type="protein sequence ID" value="BAS01830.1"/>
    <property type="molecule type" value="Genomic_DNA"/>
</dbReference>
<keyword evidence="3" id="KW-0687">Ribonucleoprotein</keyword>
<evidence type="ECO:0000256" key="2">
    <source>
        <dbReference type="ARBA" id="ARBA00022980"/>
    </source>
</evidence>
<evidence type="ECO:0000256" key="3">
    <source>
        <dbReference type="ARBA" id="ARBA00023274"/>
    </source>
</evidence>
<dbReference type="SUPFAM" id="SSF50249">
    <property type="entry name" value="Nucleic acid-binding proteins"/>
    <property type="match status" value="1"/>
</dbReference>
<organism evidence="4">
    <name type="scientific">Amorphochlora amoebiformis</name>
    <dbReference type="NCBI Taxonomy" id="1561963"/>
    <lineage>
        <taxon>Eukaryota</taxon>
        <taxon>Sar</taxon>
        <taxon>Rhizaria</taxon>
        <taxon>Cercozoa</taxon>
        <taxon>Chlorarachniophyceae</taxon>
        <taxon>Amorphochlora</taxon>
    </lineage>
</organism>